<sequence>MKDKTDTHLQFWVTNKKQCSPDIPPLAQFNPASKIDLFIVLIFVVRSG</sequence>
<evidence type="ECO:0000313" key="1">
    <source>
        <dbReference type="EMBL" id="KEO25666.1"/>
    </source>
</evidence>
<name>A0A836N7E4_ECOLX</name>
<protein>
    <submittedName>
        <fullName evidence="1">Uncharacterized protein</fullName>
    </submittedName>
</protein>
<accession>A0A836N7E4</accession>
<dbReference type="AlphaFoldDB" id="A0A836N7E4"/>
<organism evidence="1 2">
    <name type="scientific">Escherichia coli 2-460-02_S1_C1</name>
    <dbReference type="NCBI Taxonomy" id="1444044"/>
    <lineage>
        <taxon>Bacteria</taxon>
        <taxon>Pseudomonadati</taxon>
        <taxon>Pseudomonadota</taxon>
        <taxon>Gammaproteobacteria</taxon>
        <taxon>Enterobacterales</taxon>
        <taxon>Enterobacteriaceae</taxon>
        <taxon>Escherichia</taxon>
    </lineage>
</organism>
<dbReference type="EMBL" id="JOSS01000075">
    <property type="protein sequence ID" value="KEO25666.1"/>
    <property type="molecule type" value="Genomic_DNA"/>
</dbReference>
<comment type="caution">
    <text evidence="1">The sequence shown here is derived from an EMBL/GenBank/DDBJ whole genome shotgun (WGS) entry which is preliminary data.</text>
</comment>
<gene>
    <name evidence="1" type="ORF">AB05_4676</name>
</gene>
<proteinExistence type="predicted"/>
<evidence type="ECO:0000313" key="2">
    <source>
        <dbReference type="Proteomes" id="UP000028038"/>
    </source>
</evidence>
<dbReference type="Proteomes" id="UP000028038">
    <property type="component" value="Unassembled WGS sequence"/>
</dbReference>
<reference evidence="1 2" key="1">
    <citation type="submission" date="2014-06" db="EMBL/GenBank/DDBJ databases">
        <title>Genetic Variability of E. coli after antibiotic treatment.</title>
        <authorList>
            <person name="Silbergeld E."/>
            <person name="Coles C."/>
            <person name="Seidman J.C."/>
            <person name="You Y."/>
            <person name="George J."/>
            <person name="Nadendla S."/>
            <person name="Daugherty S.C."/>
            <person name="Nagaraj S."/>
            <person name="Ott S."/>
            <person name="Klega K."/>
            <person name="Rasko D."/>
        </authorList>
    </citation>
    <scope>NUCLEOTIDE SEQUENCE [LARGE SCALE GENOMIC DNA]</scope>
    <source>
        <strain evidence="1 2">2-460-02_S1_C1</strain>
    </source>
</reference>